<protein>
    <recommendedName>
        <fullName evidence="5">Secreted protein</fullName>
    </recommendedName>
</protein>
<dbReference type="AlphaFoldDB" id="A0AAE0K8N5"/>
<keyword evidence="4" id="KW-1185">Reference proteome</keyword>
<proteinExistence type="predicted"/>
<reference evidence="3" key="2">
    <citation type="submission" date="2023-06" db="EMBL/GenBank/DDBJ databases">
        <authorList>
            <consortium name="Lawrence Berkeley National Laboratory"/>
            <person name="Haridas S."/>
            <person name="Hensen N."/>
            <person name="Bonometti L."/>
            <person name="Westerberg I."/>
            <person name="Brannstrom I.O."/>
            <person name="Guillou S."/>
            <person name="Cros-Aarteil S."/>
            <person name="Calhoun S."/>
            <person name="Kuo A."/>
            <person name="Mondo S."/>
            <person name="Pangilinan J."/>
            <person name="Riley R."/>
            <person name="Labutti K."/>
            <person name="Andreopoulos B."/>
            <person name="Lipzen A."/>
            <person name="Chen C."/>
            <person name="Yanf M."/>
            <person name="Daum C."/>
            <person name="Ng V."/>
            <person name="Clum A."/>
            <person name="Steindorff A."/>
            <person name="Ohm R."/>
            <person name="Martin F."/>
            <person name="Silar P."/>
            <person name="Natvig D."/>
            <person name="Lalanne C."/>
            <person name="Gautier V."/>
            <person name="Ament-Velasquez S.L."/>
            <person name="Kruys A."/>
            <person name="Hutchinson M.I."/>
            <person name="Powell A.J."/>
            <person name="Barry K."/>
            <person name="Miller A.N."/>
            <person name="Grigoriev I.V."/>
            <person name="Debuchy R."/>
            <person name="Gladieux P."/>
            <person name="Thoren M.H."/>
            <person name="Johannesson H."/>
        </authorList>
    </citation>
    <scope>NUCLEOTIDE SEQUENCE</scope>
    <source>
        <strain evidence="3">CBS 958.72</strain>
    </source>
</reference>
<reference evidence="3" key="1">
    <citation type="journal article" date="2023" name="Mol. Phylogenet. Evol.">
        <title>Genome-scale phylogeny and comparative genomics of the fungal order Sordariales.</title>
        <authorList>
            <person name="Hensen N."/>
            <person name="Bonometti L."/>
            <person name="Westerberg I."/>
            <person name="Brannstrom I.O."/>
            <person name="Guillou S."/>
            <person name="Cros-Aarteil S."/>
            <person name="Calhoun S."/>
            <person name="Haridas S."/>
            <person name="Kuo A."/>
            <person name="Mondo S."/>
            <person name="Pangilinan J."/>
            <person name="Riley R."/>
            <person name="LaButti K."/>
            <person name="Andreopoulos B."/>
            <person name="Lipzen A."/>
            <person name="Chen C."/>
            <person name="Yan M."/>
            <person name="Daum C."/>
            <person name="Ng V."/>
            <person name="Clum A."/>
            <person name="Steindorff A."/>
            <person name="Ohm R.A."/>
            <person name="Martin F."/>
            <person name="Silar P."/>
            <person name="Natvig D.O."/>
            <person name="Lalanne C."/>
            <person name="Gautier V."/>
            <person name="Ament-Velasquez S.L."/>
            <person name="Kruys A."/>
            <person name="Hutchinson M.I."/>
            <person name="Powell A.J."/>
            <person name="Barry K."/>
            <person name="Miller A.N."/>
            <person name="Grigoriev I.V."/>
            <person name="Debuchy R."/>
            <person name="Gladieux P."/>
            <person name="Hiltunen Thoren M."/>
            <person name="Johannesson H."/>
        </authorList>
    </citation>
    <scope>NUCLEOTIDE SEQUENCE</scope>
    <source>
        <strain evidence="3">CBS 958.72</strain>
    </source>
</reference>
<organism evidence="3 4">
    <name type="scientific">Lasiosphaeria ovina</name>
    <dbReference type="NCBI Taxonomy" id="92902"/>
    <lineage>
        <taxon>Eukaryota</taxon>
        <taxon>Fungi</taxon>
        <taxon>Dikarya</taxon>
        <taxon>Ascomycota</taxon>
        <taxon>Pezizomycotina</taxon>
        <taxon>Sordariomycetes</taxon>
        <taxon>Sordariomycetidae</taxon>
        <taxon>Sordariales</taxon>
        <taxon>Lasiosphaeriaceae</taxon>
        <taxon>Lasiosphaeria</taxon>
    </lineage>
</organism>
<name>A0AAE0K8N5_9PEZI</name>
<evidence type="ECO:0000256" key="2">
    <source>
        <dbReference type="SAM" id="SignalP"/>
    </source>
</evidence>
<feature type="signal peptide" evidence="2">
    <location>
        <begin position="1"/>
        <end position="19"/>
    </location>
</feature>
<evidence type="ECO:0000313" key="4">
    <source>
        <dbReference type="Proteomes" id="UP001287356"/>
    </source>
</evidence>
<feature type="chain" id="PRO_5041912020" description="Secreted protein" evidence="2">
    <location>
        <begin position="20"/>
        <end position="118"/>
    </location>
</feature>
<evidence type="ECO:0008006" key="5">
    <source>
        <dbReference type="Google" id="ProtNLM"/>
    </source>
</evidence>
<dbReference type="Proteomes" id="UP001287356">
    <property type="component" value="Unassembled WGS sequence"/>
</dbReference>
<accession>A0AAE0K8N5</accession>
<feature type="compositionally biased region" description="Low complexity" evidence="1">
    <location>
        <begin position="24"/>
        <end position="43"/>
    </location>
</feature>
<comment type="caution">
    <text evidence="3">The sequence shown here is derived from an EMBL/GenBank/DDBJ whole genome shotgun (WGS) entry which is preliminary data.</text>
</comment>
<evidence type="ECO:0000256" key="1">
    <source>
        <dbReference type="SAM" id="MobiDB-lite"/>
    </source>
</evidence>
<evidence type="ECO:0000313" key="3">
    <source>
        <dbReference type="EMBL" id="KAK3371680.1"/>
    </source>
</evidence>
<feature type="region of interest" description="Disordered" evidence="1">
    <location>
        <begin position="68"/>
        <end position="88"/>
    </location>
</feature>
<dbReference type="EMBL" id="JAULSN010000005">
    <property type="protein sequence ID" value="KAK3371680.1"/>
    <property type="molecule type" value="Genomic_DNA"/>
</dbReference>
<gene>
    <name evidence="3" type="ORF">B0T24DRAFT_333156</name>
</gene>
<keyword evidence="2" id="KW-0732">Signal</keyword>
<sequence length="118" mass="12946">MMVLVSWWVTLGSARGCSGLSGALSPTQTTTSSSRPRTLLLPSQDEDQARELDRELYDIVVGHHLGHRRICPSRSQPDPGKHDSPFHTVAGAPRQRAQQLAELAAAVHVPVPRDEVEY</sequence>
<feature type="region of interest" description="Disordered" evidence="1">
    <location>
        <begin position="18"/>
        <end position="45"/>
    </location>
</feature>